<dbReference type="RefSeq" id="WP_203909237.1">
    <property type="nucleotide sequence ID" value="NZ_BONY01000018.1"/>
</dbReference>
<accession>A0A8J3Q7R1</accession>
<evidence type="ECO:0000313" key="1">
    <source>
        <dbReference type="EMBL" id="GIH05385.1"/>
    </source>
</evidence>
<organism evidence="1 2">
    <name type="scientific">Rhizocola hellebori</name>
    <dbReference type="NCBI Taxonomy" id="1392758"/>
    <lineage>
        <taxon>Bacteria</taxon>
        <taxon>Bacillati</taxon>
        <taxon>Actinomycetota</taxon>
        <taxon>Actinomycetes</taxon>
        <taxon>Micromonosporales</taxon>
        <taxon>Micromonosporaceae</taxon>
        <taxon>Rhizocola</taxon>
    </lineage>
</organism>
<sequence>MRYIRVERTSDGYCIDPTDYIAQLPQLAGSLPAGAGAFATDPQHYDFHSTRFVKNLKPQKLVAGHTDGDAWLEFQLRHNCWRHEEDLTIRYSGVSRAVIHPPAGNHDIQGLQEVLLDEILPHNDGCSHEIVCLGGSVTIVCNDLTATWTKADCPDR</sequence>
<gene>
    <name evidence="1" type="ORF">Rhe02_34520</name>
</gene>
<dbReference type="AlphaFoldDB" id="A0A8J3Q7R1"/>
<comment type="caution">
    <text evidence="1">The sequence shown here is derived from an EMBL/GenBank/DDBJ whole genome shotgun (WGS) entry which is preliminary data.</text>
</comment>
<keyword evidence="2" id="KW-1185">Reference proteome</keyword>
<dbReference type="Proteomes" id="UP000612899">
    <property type="component" value="Unassembled WGS sequence"/>
</dbReference>
<protein>
    <submittedName>
        <fullName evidence="1">Uncharacterized protein</fullName>
    </submittedName>
</protein>
<proteinExistence type="predicted"/>
<reference evidence="1" key="1">
    <citation type="submission" date="2021-01" db="EMBL/GenBank/DDBJ databases">
        <title>Whole genome shotgun sequence of Rhizocola hellebori NBRC 109834.</title>
        <authorList>
            <person name="Komaki H."/>
            <person name="Tamura T."/>
        </authorList>
    </citation>
    <scope>NUCLEOTIDE SEQUENCE</scope>
    <source>
        <strain evidence="1">NBRC 109834</strain>
    </source>
</reference>
<dbReference type="EMBL" id="BONY01000018">
    <property type="protein sequence ID" value="GIH05385.1"/>
    <property type="molecule type" value="Genomic_DNA"/>
</dbReference>
<evidence type="ECO:0000313" key="2">
    <source>
        <dbReference type="Proteomes" id="UP000612899"/>
    </source>
</evidence>
<name>A0A8J3Q7R1_9ACTN</name>